<evidence type="ECO:0000259" key="6">
    <source>
        <dbReference type="Pfam" id="PF00251"/>
    </source>
</evidence>
<dbReference type="Pfam" id="PF08244">
    <property type="entry name" value="Glyco_hydro_32C"/>
    <property type="match status" value="1"/>
</dbReference>
<dbReference type="InterPro" id="IPR013189">
    <property type="entry name" value="Glyco_hydro_32_C"/>
</dbReference>
<sequence>MWECPDFFPVSLKGKKGLDTGVIGKNVKHVLKNSLDLTRFEYYTLGTYFPNMNKYVPDNTSEDGWGSLRYDYGNFYASKTFFDPSKNRRILWGWANESDSKDDDIKKGWAGIQAIPRTLWLDPSRRQLVQWPVEELKSLRGKEVKMNNQKLKKGNYVEVKGVNAAQADVEVTFSFTSLDKAEPFNPSWVNAQDLCAQKGSKLQGGVGPFGLLTLASQDLEEFTPVFFRIFKAPNKHVVLMCSDASSSSIKSNLYMTSFAGFLDADLSKGKISLKSLIDHSVVESFGEGGKTNILARVYPALAVGNAAHLFVFNNGTEPIAVKNLRAWSMKAANIE</sequence>
<feature type="domain" description="Glycosyl hydrolase family 32 N-terminal" evidence="6">
    <location>
        <begin position="1"/>
        <end position="132"/>
    </location>
</feature>
<evidence type="ECO:0000313" key="9">
    <source>
        <dbReference type="Proteomes" id="UP001372338"/>
    </source>
</evidence>
<evidence type="ECO:0000256" key="1">
    <source>
        <dbReference type="ARBA" id="ARBA00009902"/>
    </source>
</evidence>
<gene>
    <name evidence="8" type="ORF">RIF29_39705</name>
</gene>
<evidence type="ECO:0000256" key="2">
    <source>
        <dbReference type="ARBA" id="ARBA00022801"/>
    </source>
</evidence>
<dbReference type="SMART" id="SM00640">
    <property type="entry name" value="Glyco_32"/>
    <property type="match status" value="1"/>
</dbReference>
<dbReference type="FunFam" id="2.60.120.560:FF:000002">
    <property type="entry name" value="Beta-fructofuranosidase, insoluble isoenzyme CWINV1"/>
    <property type="match status" value="1"/>
</dbReference>
<dbReference type="Pfam" id="PF00251">
    <property type="entry name" value="Glyco_hydro_32N"/>
    <property type="match status" value="1"/>
</dbReference>
<reference evidence="8 9" key="1">
    <citation type="submission" date="2024-01" db="EMBL/GenBank/DDBJ databases">
        <title>The genomes of 5 underutilized Papilionoideae crops provide insights into root nodulation and disease resistanc.</title>
        <authorList>
            <person name="Yuan L."/>
        </authorList>
    </citation>
    <scope>NUCLEOTIDE SEQUENCE [LARGE SCALE GENOMIC DNA]</scope>
    <source>
        <strain evidence="8">ZHUSHIDOU_FW_LH</strain>
        <tissue evidence="8">Leaf</tissue>
    </source>
</reference>
<dbReference type="SUPFAM" id="SSF49899">
    <property type="entry name" value="Concanavalin A-like lectins/glucanases"/>
    <property type="match status" value="1"/>
</dbReference>
<dbReference type="Gene3D" id="2.115.10.20">
    <property type="entry name" value="Glycosyl hydrolase domain, family 43"/>
    <property type="match status" value="1"/>
</dbReference>
<evidence type="ECO:0000256" key="4">
    <source>
        <dbReference type="ARBA" id="ARBA00023295"/>
    </source>
</evidence>
<dbReference type="InterPro" id="IPR013148">
    <property type="entry name" value="Glyco_hydro_32_N"/>
</dbReference>
<comment type="similarity">
    <text evidence="1 5">Belongs to the glycosyl hydrolase 32 family.</text>
</comment>
<protein>
    <recommendedName>
        <fullName evidence="10">Beta-fructofuranosidase</fullName>
    </recommendedName>
</protein>
<dbReference type="InterPro" id="IPR023296">
    <property type="entry name" value="Glyco_hydro_beta-prop_sf"/>
</dbReference>
<proteinExistence type="inferred from homology"/>
<organism evidence="8 9">
    <name type="scientific">Crotalaria pallida</name>
    <name type="common">Smooth rattlebox</name>
    <name type="synonym">Crotalaria striata</name>
    <dbReference type="NCBI Taxonomy" id="3830"/>
    <lineage>
        <taxon>Eukaryota</taxon>
        <taxon>Viridiplantae</taxon>
        <taxon>Streptophyta</taxon>
        <taxon>Embryophyta</taxon>
        <taxon>Tracheophyta</taxon>
        <taxon>Spermatophyta</taxon>
        <taxon>Magnoliopsida</taxon>
        <taxon>eudicotyledons</taxon>
        <taxon>Gunneridae</taxon>
        <taxon>Pentapetalae</taxon>
        <taxon>rosids</taxon>
        <taxon>fabids</taxon>
        <taxon>Fabales</taxon>
        <taxon>Fabaceae</taxon>
        <taxon>Papilionoideae</taxon>
        <taxon>50 kb inversion clade</taxon>
        <taxon>genistoids sensu lato</taxon>
        <taxon>core genistoids</taxon>
        <taxon>Crotalarieae</taxon>
        <taxon>Crotalaria</taxon>
    </lineage>
</organism>
<evidence type="ECO:0000256" key="3">
    <source>
        <dbReference type="ARBA" id="ARBA00023211"/>
    </source>
</evidence>
<comment type="caution">
    <text evidence="8">The sequence shown here is derived from an EMBL/GenBank/DDBJ whole genome shotgun (WGS) entry which is preliminary data.</text>
</comment>
<dbReference type="GO" id="GO:0005975">
    <property type="term" value="P:carbohydrate metabolic process"/>
    <property type="evidence" value="ECO:0007669"/>
    <property type="project" value="InterPro"/>
</dbReference>
<evidence type="ECO:0000259" key="7">
    <source>
        <dbReference type="Pfam" id="PF08244"/>
    </source>
</evidence>
<dbReference type="AlphaFoldDB" id="A0AAN9HQ09"/>
<name>A0AAN9HQ09_CROPI</name>
<keyword evidence="9" id="KW-1185">Reference proteome</keyword>
<dbReference type="PANTHER" id="PTHR31953">
    <property type="entry name" value="BETA-FRUCTOFURANOSIDASE, INSOLUBLE ISOENZYME CWINV1-RELATED"/>
    <property type="match status" value="1"/>
</dbReference>
<evidence type="ECO:0000313" key="8">
    <source>
        <dbReference type="EMBL" id="KAK7244876.1"/>
    </source>
</evidence>
<keyword evidence="2 5" id="KW-0378">Hydrolase</keyword>
<evidence type="ECO:0000256" key="5">
    <source>
        <dbReference type="RuleBase" id="RU362110"/>
    </source>
</evidence>
<keyword evidence="3" id="KW-0464">Manganese</keyword>
<dbReference type="SUPFAM" id="SSF75005">
    <property type="entry name" value="Arabinanase/levansucrase/invertase"/>
    <property type="match status" value="1"/>
</dbReference>
<dbReference type="GO" id="GO:0004553">
    <property type="term" value="F:hydrolase activity, hydrolyzing O-glycosyl compounds"/>
    <property type="evidence" value="ECO:0007669"/>
    <property type="project" value="InterPro"/>
</dbReference>
<dbReference type="InterPro" id="IPR013320">
    <property type="entry name" value="ConA-like_dom_sf"/>
</dbReference>
<dbReference type="InterPro" id="IPR001362">
    <property type="entry name" value="Glyco_hydro_32"/>
</dbReference>
<accession>A0AAN9HQ09</accession>
<dbReference type="EMBL" id="JAYWIO010000008">
    <property type="protein sequence ID" value="KAK7244876.1"/>
    <property type="molecule type" value="Genomic_DNA"/>
</dbReference>
<keyword evidence="4 5" id="KW-0326">Glycosidase</keyword>
<feature type="domain" description="Glycosyl hydrolase family 32 C-terminal" evidence="7">
    <location>
        <begin position="135"/>
        <end position="328"/>
    </location>
</feature>
<evidence type="ECO:0008006" key="10">
    <source>
        <dbReference type="Google" id="ProtNLM"/>
    </source>
</evidence>
<dbReference type="Proteomes" id="UP001372338">
    <property type="component" value="Unassembled WGS sequence"/>
</dbReference>
<dbReference type="Gene3D" id="2.60.120.560">
    <property type="entry name" value="Exo-inulinase, domain 1"/>
    <property type="match status" value="1"/>
</dbReference>
<dbReference type="InterPro" id="IPR050551">
    <property type="entry name" value="Fructan_Metab_Enzymes"/>
</dbReference>